<evidence type="ECO:0000313" key="2">
    <source>
        <dbReference type="EMBL" id="KAG9991789.1"/>
    </source>
</evidence>
<protein>
    <submittedName>
        <fullName evidence="2">Uncharacterized protein</fullName>
    </submittedName>
</protein>
<name>A0A9P8G8R1_AURME</name>
<keyword evidence="3" id="KW-1185">Reference proteome</keyword>
<comment type="caution">
    <text evidence="2">The sequence shown here is derived from an EMBL/GenBank/DDBJ whole genome shotgun (WGS) entry which is preliminary data.</text>
</comment>
<feature type="non-terminal residue" evidence="2">
    <location>
        <position position="209"/>
    </location>
</feature>
<organism evidence="2 3">
    <name type="scientific">Aureobasidium melanogenum</name>
    <name type="common">Aureobasidium pullulans var. melanogenum</name>
    <dbReference type="NCBI Taxonomy" id="46634"/>
    <lineage>
        <taxon>Eukaryota</taxon>
        <taxon>Fungi</taxon>
        <taxon>Dikarya</taxon>
        <taxon>Ascomycota</taxon>
        <taxon>Pezizomycotina</taxon>
        <taxon>Dothideomycetes</taxon>
        <taxon>Dothideomycetidae</taxon>
        <taxon>Dothideales</taxon>
        <taxon>Saccotheciaceae</taxon>
        <taxon>Aureobasidium</taxon>
    </lineage>
</organism>
<dbReference type="EMBL" id="JAHFXS010000001">
    <property type="protein sequence ID" value="KAG9991789.1"/>
    <property type="molecule type" value="Genomic_DNA"/>
</dbReference>
<dbReference type="AlphaFoldDB" id="A0A9P8G8R1"/>
<proteinExistence type="predicted"/>
<evidence type="ECO:0000256" key="1">
    <source>
        <dbReference type="SAM" id="MobiDB-lite"/>
    </source>
</evidence>
<dbReference type="Proteomes" id="UP000729357">
    <property type="component" value="Unassembled WGS sequence"/>
</dbReference>
<feature type="compositionally biased region" description="Low complexity" evidence="1">
    <location>
        <begin position="185"/>
        <end position="198"/>
    </location>
</feature>
<reference evidence="2" key="2">
    <citation type="submission" date="2021-08" db="EMBL/GenBank/DDBJ databases">
        <authorList>
            <person name="Gostincar C."/>
            <person name="Sun X."/>
            <person name="Song Z."/>
            <person name="Gunde-Cimerman N."/>
        </authorList>
    </citation>
    <scope>NUCLEOTIDE SEQUENCE</scope>
    <source>
        <strain evidence="2">EXF-9298</strain>
    </source>
</reference>
<evidence type="ECO:0000313" key="3">
    <source>
        <dbReference type="Proteomes" id="UP000729357"/>
    </source>
</evidence>
<reference evidence="2" key="1">
    <citation type="journal article" date="2021" name="J Fungi (Basel)">
        <title>Virulence traits and population genomics of the black yeast Aureobasidium melanogenum.</title>
        <authorList>
            <person name="Cernosa A."/>
            <person name="Sun X."/>
            <person name="Gostincar C."/>
            <person name="Fang C."/>
            <person name="Gunde-Cimerman N."/>
            <person name="Song Z."/>
        </authorList>
    </citation>
    <scope>NUCLEOTIDE SEQUENCE</scope>
    <source>
        <strain evidence="2">EXF-9298</strain>
    </source>
</reference>
<feature type="compositionally biased region" description="Polar residues" evidence="1">
    <location>
        <begin position="164"/>
        <end position="176"/>
    </location>
</feature>
<feature type="region of interest" description="Disordered" evidence="1">
    <location>
        <begin position="164"/>
        <end position="209"/>
    </location>
</feature>
<sequence>MDILKVEVLGRVVATDQVVDNVGVTDRLLDGSGVAKVHFLLCLSAQVGARGQVTGDLEMALGHLLTEGNDDGASGTSCEVGLAVERANWVEEACTESVDDVAAEETSGTKDGSGMALVVESVRKERAAWTGEWYLPPEILMMGLPIGVYIDCTSRMVSNARYSQASPLGESETSASDLVLPDGGSNHPSNTTTSSPTTKHLFAATFGPP</sequence>
<gene>
    <name evidence="2" type="ORF">KCU98_g255</name>
</gene>
<accession>A0A9P8G8R1</accession>